<evidence type="ECO:0000313" key="7">
    <source>
        <dbReference type="EMBL" id="KAL0633894.1"/>
    </source>
</evidence>
<feature type="transmembrane region" description="Helical" evidence="6">
    <location>
        <begin position="147"/>
        <end position="167"/>
    </location>
</feature>
<accession>A0ABR3GD58</accession>
<name>A0ABR3GD58_9PEZI</name>
<comment type="subcellular location">
    <subcellularLocation>
        <location evidence="1">Membrane</location>
        <topology evidence="1">Multi-pass membrane protein</topology>
    </subcellularLocation>
</comment>
<dbReference type="PANTHER" id="PTHR37278:SF1">
    <property type="entry name" value="AUTOPHAGY-RELATED PROTEIN 33-RELATED"/>
    <property type="match status" value="1"/>
</dbReference>
<comment type="caution">
    <text evidence="7">The sequence shown here is derived from an EMBL/GenBank/DDBJ whole genome shotgun (WGS) entry which is preliminary data.</text>
</comment>
<evidence type="ECO:0000256" key="5">
    <source>
        <dbReference type="ARBA" id="ARBA00038013"/>
    </source>
</evidence>
<evidence type="ECO:0000256" key="6">
    <source>
        <dbReference type="SAM" id="Phobius"/>
    </source>
</evidence>
<dbReference type="EMBL" id="JBBBZM010000110">
    <property type="protein sequence ID" value="KAL0633894.1"/>
    <property type="molecule type" value="Genomic_DNA"/>
</dbReference>
<sequence length="170" mass="17803">MSKFVTTLKFTGIVSLGLLTGQKQGVHINFSTATLQAILSLASAPQAQRAFTLSLALLRQVVRPLEMAASGALVAAWCLAGRGGRHPYLLLTAAMPLLGLVVEKVRLKPVELGVLSADTGVKVKGKKEADVNGEVVRGGLENWRRWGLVKGGVVGVGFGMGVMGIWGDGV</sequence>
<keyword evidence="8" id="KW-1185">Reference proteome</keyword>
<organism evidence="7 8">
    <name type="scientific">Discina gigas</name>
    <dbReference type="NCBI Taxonomy" id="1032678"/>
    <lineage>
        <taxon>Eukaryota</taxon>
        <taxon>Fungi</taxon>
        <taxon>Dikarya</taxon>
        <taxon>Ascomycota</taxon>
        <taxon>Pezizomycotina</taxon>
        <taxon>Pezizomycetes</taxon>
        <taxon>Pezizales</taxon>
        <taxon>Discinaceae</taxon>
        <taxon>Discina</taxon>
    </lineage>
</organism>
<keyword evidence="4 6" id="KW-0472">Membrane</keyword>
<evidence type="ECO:0000256" key="1">
    <source>
        <dbReference type="ARBA" id="ARBA00004141"/>
    </source>
</evidence>
<keyword evidence="3 6" id="KW-1133">Transmembrane helix</keyword>
<gene>
    <name evidence="7" type="ORF">Q9L58_007197</name>
</gene>
<dbReference type="InterPro" id="IPR051668">
    <property type="entry name" value="ATG33"/>
</dbReference>
<evidence type="ECO:0000313" key="8">
    <source>
        <dbReference type="Proteomes" id="UP001447188"/>
    </source>
</evidence>
<protein>
    <submittedName>
        <fullName evidence="7">Uncharacterized protein</fullName>
    </submittedName>
</protein>
<comment type="similarity">
    <text evidence="5">Belongs to the ATG33 family.</text>
</comment>
<keyword evidence="2 6" id="KW-0812">Transmembrane</keyword>
<dbReference type="Proteomes" id="UP001447188">
    <property type="component" value="Unassembled WGS sequence"/>
</dbReference>
<reference evidence="7 8" key="1">
    <citation type="submission" date="2024-02" db="EMBL/GenBank/DDBJ databases">
        <title>Discinaceae phylogenomics.</title>
        <authorList>
            <person name="Dirks A.C."/>
            <person name="James T.Y."/>
        </authorList>
    </citation>
    <scope>NUCLEOTIDE SEQUENCE [LARGE SCALE GENOMIC DNA]</scope>
    <source>
        <strain evidence="7 8">ACD0624</strain>
    </source>
</reference>
<evidence type="ECO:0000256" key="2">
    <source>
        <dbReference type="ARBA" id="ARBA00022692"/>
    </source>
</evidence>
<proteinExistence type="inferred from homology"/>
<evidence type="ECO:0000256" key="3">
    <source>
        <dbReference type="ARBA" id="ARBA00022989"/>
    </source>
</evidence>
<evidence type="ECO:0000256" key="4">
    <source>
        <dbReference type="ARBA" id="ARBA00023136"/>
    </source>
</evidence>
<dbReference type="PANTHER" id="PTHR37278">
    <property type="entry name" value="AUTOPHAGY-RELATED PROTEIN 33-RELATED"/>
    <property type="match status" value="1"/>
</dbReference>